<dbReference type="Pfam" id="PF04536">
    <property type="entry name" value="TPM_phosphatase"/>
    <property type="match status" value="1"/>
</dbReference>
<comment type="caution">
    <text evidence="4">The sequence shown here is derived from an EMBL/GenBank/DDBJ whole genome shotgun (WGS) entry which is preliminary data.</text>
</comment>
<protein>
    <submittedName>
        <fullName evidence="4">YgcG family protein</fullName>
    </submittedName>
</protein>
<keyword evidence="2" id="KW-0732">Signal</keyword>
<gene>
    <name evidence="4" type="ORF">E6K73_02660</name>
</gene>
<dbReference type="AlphaFoldDB" id="A0A538SMG9"/>
<dbReference type="EMBL" id="VBOT01000031">
    <property type="protein sequence ID" value="TMQ52562.1"/>
    <property type="molecule type" value="Genomic_DNA"/>
</dbReference>
<evidence type="ECO:0000256" key="1">
    <source>
        <dbReference type="SAM" id="Phobius"/>
    </source>
</evidence>
<evidence type="ECO:0000256" key="2">
    <source>
        <dbReference type="SAM" id="SignalP"/>
    </source>
</evidence>
<evidence type="ECO:0000313" key="4">
    <source>
        <dbReference type="EMBL" id="TMQ52562.1"/>
    </source>
</evidence>
<keyword evidence="1" id="KW-0472">Membrane</keyword>
<reference evidence="4 5" key="1">
    <citation type="journal article" date="2019" name="Nat. Microbiol.">
        <title>Mediterranean grassland soil C-N compound turnover is dependent on rainfall and depth, and is mediated by genomically divergent microorganisms.</title>
        <authorList>
            <person name="Diamond S."/>
            <person name="Andeer P.F."/>
            <person name="Li Z."/>
            <person name="Crits-Christoph A."/>
            <person name="Burstein D."/>
            <person name="Anantharaman K."/>
            <person name="Lane K.R."/>
            <person name="Thomas B.C."/>
            <person name="Pan C."/>
            <person name="Northen T.R."/>
            <person name="Banfield J.F."/>
        </authorList>
    </citation>
    <scope>NUCLEOTIDE SEQUENCE [LARGE SCALE GENOMIC DNA]</scope>
    <source>
        <strain evidence="4">WS_3</strain>
    </source>
</reference>
<keyword evidence="1" id="KW-0812">Transmembrane</keyword>
<feature type="transmembrane region" description="Helical" evidence="1">
    <location>
        <begin position="201"/>
        <end position="219"/>
    </location>
</feature>
<proteinExistence type="predicted"/>
<sequence length="271" mass="28405">MSPGRAPARLARRALLALGLAGLVLSAPAPQGAEPGEPAIPEAVGYVNDLAEVMDQTARAKLEAFLDQLEKKTGAEFAVLTVRTTAPLEPQEYKVRVFERWGIGKKHEDNGLLMLVAVEEREVRFETGYGLEGTLPDGLESRIFREQMLPRIRAGDFSGAITGGALACAVRIAAEKGVSLEWDGRELRYERPSRLAPGRSALIALVVFVLLALAISASASRPFRRRRGWYAGPRGLGGWGGGFGGGGFGGGGSFGGFGGGASGGGGGGGRW</sequence>
<organism evidence="4 5">
    <name type="scientific">Eiseniibacteriota bacterium</name>
    <dbReference type="NCBI Taxonomy" id="2212470"/>
    <lineage>
        <taxon>Bacteria</taxon>
        <taxon>Candidatus Eiseniibacteriota</taxon>
    </lineage>
</organism>
<name>A0A538SMG9_UNCEI</name>
<dbReference type="Proteomes" id="UP000320184">
    <property type="component" value="Unassembled WGS sequence"/>
</dbReference>
<evidence type="ECO:0000313" key="5">
    <source>
        <dbReference type="Proteomes" id="UP000320184"/>
    </source>
</evidence>
<feature type="chain" id="PRO_5022039210" evidence="2">
    <location>
        <begin position="30"/>
        <end position="271"/>
    </location>
</feature>
<accession>A0A538SMG9</accession>
<feature type="domain" description="TPM" evidence="3">
    <location>
        <begin position="47"/>
        <end position="168"/>
    </location>
</feature>
<dbReference type="PANTHER" id="PTHR30373:SF2">
    <property type="entry name" value="UPF0603 PROTEIN YGCG"/>
    <property type="match status" value="1"/>
</dbReference>
<dbReference type="PANTHER" id="PTHR30373">
    <property type="entry name" value="UPF0603 PROTEIN YGCG"/>
    <property type="match status" value="1"/>
</dbReference>
<keyword evidence="1" id="KW-1133">Transmembrane helix</keyword>
<evidence type="ECO:0000259" key="3">
    <source>
        <dbReference type="Pfam" id="PF04536"/>
    </source>
</evidence>
<dbReference type="Gene3D" id="3.10.310.50">
    <property type="match status" value="1"/>
</dbReference>
<feature type="signal peptide" evidence="2">
    <location>
        <begin position="1"/>
        <end position="29"/>
    </location>
</feature>
<dbReference type="InterPro" id="IPR007621">
    <property type="entry name" value="TPM_dom"/>
</dbReference>